<dbReference type="OrthoDB" id="5418995at2"/>
<dbReference type="EMBL" id="CM001441">
    <property type="protein sequence ID" value="EHQ87836.1"/>
    <property type="molecule type" value="Genomic_DNA"/>
</dbReference>
<dbReference type="Pfam" id="PF21455">
    <property type="entry name" value="PylD_N"/>
    <property type="match status" value="1"/>
</dbReference>
<dbReference type="AlphaFoldDB" id="H5XS84"/>
<feature type="domain" description="Pyrrolysine biosynthesis protein PylD N-terminal" evidence="1">
    <location>
        <begin position="9"/>
        <end position="123"/>
    </location>
</feature>
<organism evidence="2 3">
    <name type="scientific">Desulfosporosinus youngiae DSM 17734</name>
    <dbReference type="NCBI Taxonomy" id="768710"/>
    <lineage>
        <taxon>Bacteria</taxon>
        <taxon>Bacillati</taxon>
        <taxon>Bacillota</taxon>
        <taxon>Clostridia</taxon>
        <taxon>Eubacteriales</taxon>
        <taxon>Desulfitobacteriaceae</taxon>
        <taxon>Desulfosporosinus</taxon>
    </lineage>
</organism>
<sequence>MTRLKERDIDLIAQQIKEYNEELVRKTGHTLSEIAAHAIGMHYTDVPNPGPVAVLPMTCGQGVIGGFSETVAGILSFLGMSTFVPAFPDVKGFAETLERKAEIVFMADDDRFIAAHLKTGYCSDNSRATGKGYAAALDYLTGGLKDRSVLILGAGPVGRSAAVSVLGFGGKIAVYDKDSKVSEKLAQDILSQSGQYVHLEKDFDSAIKSHRAIVDACPEAEFITRDYLYSDTFISAPGVPLGVHSDALDQISSRLIHDPLQLGVATMLYELLNRIEAKRNLSNSI</sequence>
<gene>
    <name evidence="2" type="ORF">DesyoDRAFT_0658</name>
</gene>
<dbReference type="InterPro" id="IPR048757">
    <property type="entry name" value="PylD_N"/>
</dbReference>
<dbReference type="InterPro" id="IPR036291">
    <property type="entry name" value="NAD(P)-bd_dom_sf"/>
</dbReference>
<dbReference type="InterPro" id="IPR023914">
    <property type="entry name" value="Pyrrolys_PylD"/>
</dbReference>
<dbReference type="SUPFAM" id="SSF51735">
    <property type="entry name" value="NAD(P)-binding Rossmann-fold domains"/>
    <property type="match status" value="1"/>
</dbReference>
<keyword evidence="3" id="KW-1185">Reference proteome</keyword>
<evidence type="ECO:0000313" key="3">
    <source>
        <dbReference type="Proteomes" id="UP000005104"/>
    </source>
</evidence>
<dbReference type="RefSeq" id="WP_007779338.1">
    <property type="nucleotide sequence ID" value="NZ_CM001441.1"/>
</dbReference>
<accession>H5XS84</accession>
<dbReference type="Proteomes" id="UP000005104">
    <property type="component" value="Chromosome"/>
</dbReference>
<reference evidence="2 3" key="1">
    <citation type="submission" date="2011-11" db="EMBL/GenBank/DDBJ databases">
        <title>The Noncontiguous Finished genome of Desulfosporosinus youngiae DSM 17734.</title>
        <authorList>
            <consortium name="US DOE Joint Genome Institute (JGI-PGF)"/>
            <person name="Lucas S."/>
            <person name="Han J."/>
            <person name="Lapidus A."/>
            <person name="Cheng J.-F."/>
            <person name="Goodwin L."/>
            <person name="Pitluck S."/>
            <person name="Peters L."/>
            <person name="Ovchinnikova G."/>
            <person name="Lu M."/>
            <person name="Land M.L."/>
            <person name="Hauser L."/>
            <person name="Pester M."/>
            <person name="Spring S."/>
            <person name="Ollivier B."/>
            <person name="Rattei T."/>
            <person name="Klenk H.-P."/>
            <person name="Wagner M."/>
            <person name="Loy A."/>
            <person name="Woyke T.J."/>
        </authorList>
    </citation>
    <scope>NUCLEOTIDE SEQUENCE [LARGE SCALE GENOMIC DNA]</scope>
    <source>
        <strain evidence="2 3">DSM 17734</strain>
    </source>
</reference>
<dbReference type="Gene3D" id="3.40.50.12150">
    <property type="match status" value="1"/>
</dbReference>
<dbReference type="STRING" id="768710.DesyoDRAFT_0658"/>
<dbReference type="eggNOG" id="COG0169">
    <property type="taxonomic scope" value="Bacteria"/>
</dbReference>
<dbReference type="NCBIfam" id="TIGR03911">
    <property type="entry name" value="pyrrolys_PylD"/>
    <property type="match status" value="1"/>
</dbReference>
<evidence type="ECO:0000313" key="2">
    <source>
        <dbReference type="EMBL" id="EHQ87836.1"/>
    </source>
</evidence>
<name>H5XS84_9FIRM</name>
<evidence type="ECO:0000259" key="1">
    <source>
        <dbReference type="Pfam" id="PF21455"/>
    </source>
</evidence>
<dbReference type="HOGENOM" id="CLU_089249_0_0_9"/>
<proteinExistence type="predicted"/>
<dbReference type="Gene3D" id="3.40.50.720">
    <property type="entry name" value="NAD(P)-binding Rossmann-like Domain"/>
    <property type="match status" value="1"/>
</dbReference>
<protein>
    <submittedName>
        <fullName evidence="2">Pyrrolysine biosynthesis protein PylD</fullName>
    </submittedName>
</protein>